<evidence type="ECO:0000256" key="2">
    <source>
        <dbReference type="ARBA" id="ARBA00023015"/>
    </source>
</evidence>
<sequence length="300" mass="33726">MKLEQLIMFQSVAELGSLSKASTRLNKTQPAISQSIKQLETTLRVTLFNRSAYRLTLTDEGKVLYQQTLRVLDEANSLRNIASNIASGNETSITLTTEATYNLKGIVLLLATVQKQFPDTQFILKQEYLTGALEALLQQNATFCLSPLTPDLLQNSQIDRHMLNSGQLVNVASPQLIARHPGLYASTELINEYQIVVQDSGRGSLNKSWGVQDGQRCWYVNDFATKKMLIESGMGWGKLPGHHIEKSIENGKLVKLQLSDIENTITFDYYIIKNKKQYLGPVAQALWEQFKTYTFNTSVQ</sequence>
<evidence type="ECO:0000256" key="4">
    <source>
        <dbReference type="ARBA" id="ARBA00023163"/>
    </source>
</evidence>
<dbReference type="GO" id="GO:0003700">
    <property type="term" value="F:DNA-binding transcription factor activity"/>
    <property type="evidence" value="ECO:0007669"/>
    <property type="project" value="InterPro"/>
</dbReference>
<evidence type="ECO:0000313" key="7">
    <source>
        <dbReference type="Proteomes" id="UP001170717"/>
    </source>
</evidence>
<organism evidence="6 7">
    <name type="scientific">Alteromonas stellipolaris</name>
    <dbReference type="NCBI Taxonomy" id="233316"/>
    <lineage>
        <taxon>Bacteria</taxon>
        <taxon>Pseudomonadati</taxon>
        <taxon>Pseudomonadota</taxon>
        <taxon>Gammaproteobacteria</taxon>
        <taxon>Alteromonadales</taxon>
        <taxon>Alteromonadaceae</taxon>
        <taxon>Alteromonas/Salinimonas group</taxon>
        <taxon>Alteromonas</taxon>
    </lineage>
</organism>
<name>A0AAW7Z419_9ALTE</name>
<dbReference type="GO" id="GO:0000976">
    <property type="term" value="F:transcription cis-regulatory region binding"/>
    <property type="evidence" value="ECO:0007669"/>
    <property type="project" value="TreeGrafter"/>
</dbReference>
<dbReference type="PRINTS" id="PR00039">
    <property type="entry name" value="HTHLYSR"/>
</dbReference>
<accession>A0AAW7Z419</accession>
<evidence type="ECO:0000256" key="3">
    <source>
        <dbReference type="ARBA" id="ARBA00023125"/>
    </source>
</evidence>
<dbReference type="EMBL" id="JAUOQI010000021">
    <property type="protein sequence ID" value="MDO6579529.1"/>
    <property type="molecule type" value="Genomic_DNA"/>
</dbReference>
<dbReference type="Pfam" id="PF00126">
    <property type="entry name" value="HTH_1"/>
    <property type="match status" value="1"/>
</dbReference>
<keyword evidence="3" id="KW-0238">DNA-binding</keyword>
<evidence type="ECO:0000313" key="6">
    <source>
        <dbReference type="EMBL" id="MDO6579529.1"/>
    </source>
</evidence>
<evidence type="ECO:0000259" key="5">
    <source>
        <dbReference type="PROSITE" id="PS50931"/>
    </source>
</evidence>
<dbReference type="SUPFAM" id="SSF46785">
    <property type="entry name" value="Winged helix' DNA-binding domain"/>
    <property type="match status" value="1"/>
</dbReference>
<reference evidence="6" key="1">
    <citation type="submission" date="2023-07" db="EMBL/GenBank/DDBJ databases">
        <title>Genome content predicts the carbon catabolic preferences of heterotrophic bacteria.</title>
        <authorList>
            <person name="Gralka M."/>
        </authorList>
    </citation>
    <scope>NUCLEOTIDE SEQUENCE</scope>
    <source>
        <strain evidence="6">F2M12</strain>
    </source>
</reference>
<proteinExistence type="inferred from homology"/>
<dbReference type="RefSeq" id="WP_303539031.1">
    <property type="nucleotide sequence ID" value="NZ_JAUOQI010000021.1"/>
</dbReference>
<dbReference type="Gene3D" id="3.40.190.290">
    <property type="match status" value="1"/>
</dbReference>
<evidence type="ECO:0000256" key="1">
    <source>
        <dbReference type="ARBA" id="ARBA00009437"/>
    </source>
</evidence>
<dbReference type="InterPro" id="IPR036388">
    <property type="entry name" value="WH-like_DNA-bd_sf"/>
</dbReference>
<dbReference type="Proteomes" id="UP001170717">
    <property type="component" value="Unassembled WGS sequence"/>
</dbReference>
<dbReference type="PANTHER" id="PTHR30126:SF22">
    <property type="entry name" value="HTH-TYPE TRANSCRIPTIONAL REGULATOR YHAJ-RELATED"/>
    <property type="match status" value="1"/>
</dbReference>
<dbReference type="InterPro" id="IPR036390">
    <property type="entry name" value="WH_DNA-bd_sf"/>
</dbReference>
<dbReference type="Pfam" id="PF03466">
    <property type="entry name" value="LysR_substrate"/>
    <property type="match status" value="1"/>
</dbReference>
<feature type="domain" description="HTH lysR-type" evidence="5">
    <location>
        <begin position="1"/>
        <end position="58"/>
    </location>
</feature>
<dbReference type="AlphaFoldDB" id="A0AAW7Z419"/>
<dbReference type="InterPro" id="IPR000847">
    <property type="entry name" value="LysR_HTH_N"/>
</dbReference>
<keyword evidence="4" id="KW-0804">Transcription</keyword>
<dbReference type="SUPFAM" id="SSF53850">
    <property type="entry name" value="Periplasmic binding protein-like II"/>
    <property type="match status" value="1"/>
</dbReference>
<comment type="similarity">
    <text evidence="1">Belongs to the LysR transcriptional regulatory family.</text>
</comment>
<dbReference type="PROSITE" id="PS50931">
    <property type="entry name" value="HTH_LYSR"/>
    <property type="match status" value="1"/>
</dbReference>
<comment type="caution">
    <text evidence="6">The sequence shown here is derived from an EMBL/GenBank/DDBJ whole genome shotgun (WGS) entry which is preliminary data.</text>
</comment>
<keyword evidence="2" id="KW-0805">Transcription regulation</keyword>
<gene>
    <name evidence="6" type="ORF">Q4527_19175</name>
</gene>
<dbReference type="Gene3D" id="1.10.10.10">
    <property type="entry name" value="Winged helix-like DNA-binding domain superfamily/Winged helix DNA-binding domain"/>
    <property type="match status" value="1"/>
</dbReference>
<dbReference type="FunFam" id="1.10.10.10:FF:000001">
    <property type="entry name" value="LysR family transcriptional regulator"/>
    <property type="match status" value="1"/>
</dbReference>
<protein>
    <submittedName>
        <fullName evidence="6">LysR family transcriptional regulator</fullName>
    </submittedName>
</protein>
<dbReference type="InterPro" id="IPR005119">
    <property type="entry name" value="LysR_subst-bd"/>
</dbReference>
<dbReference type="PANTHER" id="PTHR30126">
    <property type="entry name" value="HTH-TYPE TRANSCRIPTIONAL REGULATOR"/>
    <property type="match status" value="1"/>
</dbReference>